<dbReference type="InterPro" id="IPR036034">
    <property type="entry name" value="PDZ_sf"/>
</dbReference>
<dbReference type="InterPro" id="IPR041489">
    <property type="entry name" value="PDZ_6"/>
</dbReference>
<dbReference type="CDD" id="cd00821">
    <property type="entry name" value="PH"/>
    <property type="match status" value="1"/>
</dbReference>
<dbReference type="SMART" id="SM00325">
    <property type="entry name" value="RhoGEF"/>
    <property type="match status" value="1"/>
</dbReference>
<dbReference type="AlphaFoldDB" id="A0A2T7NKX9"/>
<evidence type="ECO:0000256" key="1">
    <source>
        <dbReference type="SAM" id="MobiDB-lite"/>
    </source>
</evidence>
<evidence type="ECO:0000259" key="3">
    <source>
        <dbReference type="PROSITE" id="PS50010"/>
    </source>
</evidence>
<dbReference type="PROSITE" id="PS50003">
    <property type="entry name" value="PH_DOMAIN"/>
    <property type="match status" value="1"/>
</dbReference>
<dbReference type="SUPFAM" id="SSF48065">
    <property type="entry name" value="DBL homology domain (DH-domain)"/>
    <property type="match status" value="1"/>
</dbReference>
<comment type="caution">
    <text evidence="5">The sequence shown here is derived from an EMBL/GenBank/DDBJ whole genome shotgun (WGS) entry which is preliminary data.</text>
</comment>
<feature type="domain" description="PDZ" evidence="4">
    <location>
        <begin position="235"/>
        <end position="312"/>
    </location>
</feature>
<feature type="domain" description="PH" evidence="2">
    <location>
        <begin position="689"/>
        <end position="792"/>
    </location>
</feature>
<dbReference type="Gene3D" id="2.30.29.30">
    <property type="entry name" value="Pleckstrin-homology domain (PH domain)/Phosphotyrosine-binding domain (PTB)"/>
    <property type="match status" value="1"/>
</dbReference>
<sequence>MNQRGKRLFTGTNRSGSSCKVRFASWNCVRPLRRCLPQQPSDVTRSEDLDKADYSHVDAATIAAGVTVGITVELEDVPLTETDLSDEIGDDESWMLDRFAVSSVVTGDTSSSVTDVSSCPAWGQGWVSKTVGDRIAGCDGSCRMERRGMGKAHQAHEDPCFCSDRLSEFLGCTSYGVRNIMRNTKEVNGWYYLLTEEVGRKKHLIASMRPQPSLKMRGHNIPAINKDVVGLQSVMIQMARGKHGFGFSVVEEFPVRVGRVDLASPAEKAGLKVGDFIVKVNNQNVSRSTVASVAKLVKKSGASLLLQLQRPRQVQTDALEQTPWKKTDSIYESITEEAVGQQDPHVCPEGICDYCEEEEELSADYDMTAPYAPFPVGQIPTSTPLPNLMKMDCKTADEQKKHEAIHRLLSLELDFIDFMHAGIQRYSRPLRHCVLSGTQHSAVFQNVEKLVTISEYHVKQMQENSPSVWSLSDDDSQSSGSSHFVTSIALIYQSKVQMLCQAHETYALGLREANRVLSELQHNHDFVRFVKEPALEPGQPSISAFIFRPLQHIRELFVVLQDIFLHTPPQSPDHATLKQVIQVMNNCVTNIASMSNARVQSLTSLSSHTKSSSSSGCSGRGGLASSSSDSSSKGSINCGSRHSQENLPLVPSSSLQTLRSFDREVKELEDRLVFPQKCLVFQLSQEDRHIIFQGDVFHWSSGQWAKVMMVLFSDILMLLKPEKGGQLHVVSEPILLRNICSIETSRKHSTEILLQHYTSPSNTIPASQKIIFRAATLEDKAAWKSLLEQKVLRARGGHIENVGTSETFRSGII</sequence>
<reference evidence="5 6" key="1">
    <citation type="submission" date="2018-04" db="EMBL/GenBank/DDBJ databases">
        <title>The genome of golden apple snail Pomacea canaliculata provides insight into stress tolerance and invasive adaptation.</title>
        <authorList>
            <person name="Liu C."/>
            <person name="Liu B."/>
            <person name="Ren Y."/>
            <person name="Zhang Y."/>
            <person name="Wang H."/>
            <person name="Li S."/>
            <person name="Jiang F."/>
            <person name="Yin L."/>
            <person name="Zhang G."/>
            <person name="Qian W."/>
            <person name="Fan W."/>
        </authorList>
    </citation>
    <scope>NUCLEOTIDE SEQUENCE [LARGE SCALE GENOMIC DNA]</scope>
    <source>
        <strain evidence="5">SZHN2017</strain>
        <tissue evidence="5">Muscle</tissue>
    </source>
</reference>
<dbReference type="GO" id="GO:0005886">
    <property type="term" value="C:plasma membrane"/>
    <property type="evidence" value="ECO:0007669"/>
    <property type="project" value="TreeGrafter"/>
</dbReference>
<dbReference type="InterPro" id="IPR035899">
    <property type="entry name" value="DBL_dom_sf"/>
</dbReference>
<dbReference type="Gene3D" id="1.20.900.10">
    <property type="entry name" value="Dbl homology (DH) domain"/>
    <property type="match status" value="1"/>
</dbReference>
<dbReference type="GO" id="GO:0005634">
    <property type="term" value="C:nucleus"/>
    <property type="evidence" value="ECO:0007669"/>
    <property type="project" value="TreeGrafter"/>
</dbReference>
<dbReference type="STRING" id="400727.A0A2T7NKX9"/>
<dbReference type="SMART" id="SM00228">
    <property type="entry name" value="PDZ"/>
    <property type="match status" value="1"/>
</dbReference>
<dbReference type="InterPro" id="IPR001849">
    <property type="entry name" value="PH_domain"/>
</dbReference>
<gene>
    <name evidence="5" type="ORF">C0Q70_17626</name>
</gene>
<dbReference type="InterPro" id="IPR000219">
    <property type="entry name" value="DH_dom"/>
</dbReference>
<dbReference type="PANTHER" id="PTHR46848">
    <property type="entry name" value="REGULATOR OF G-PROTEIN SIGNALING 3"/>
    <property type="match status" value="1"/>
</dbReference>
<evidence type="ECO:0000313" key="5">
    <source>
        <dbReference type="EMBL" id="PVD21824.1"/>
    </source>
</evidence>
<accession>A0A2T7NKX9</accession>
<evidence type="ECO:0000313" key="6">
    <source>
        <dbReference type="Proteomes" id="UP000245119"/>
    </source>
</evidence>
<feature type="compositionally biased region" description="Low complexity" evidence="1">
    <location>
        <begin position="608"/>
        <end position="640"/>
    </location>
</feature>
<dbReference type="Pfam" id="PF17820">
    <property type="entry name" value="PDZ_6"/>
    <property type="match status" value="1"/>
</dbReference>
<organism evidence="5 6">
    <name type="scientific">Pomacea canaliculata</name>
    <name type="common">Golden apple snail</name>
    <dbReference type="NCBI Taxonomy" id="400727"/>
    <lineage>
        <taxon>Eukaryota</taxon>
        <taxon>Metazoa</taxon>
        <taxon>Spiralia</taxon>
        <taxon>Lophotrochozoa</taxon>
        <taxon>Mollusca</taxon>
        <taxon>Gastropoda</taxon>
        <taxon>Caenogastropoda</taxon>
        <taxon>Architaenioglossa</taxon>
        <taxon>Ampullarioidea</taxon>
        <taxon>Ampullariidae</taxon>
        <taxon>Pomacea</taxon>
    </lineage>
</organism>
<keyword evidence="6" id="KW-1185">Reference proteome</keyword>
<feature type="domain" description="DH" evidence="3">
    <location>
        <begin position="400"/>
        <end position="594"/>
    </location>
</feature>
<protein>
    <recommendedName>
        <fullName evidence="7">DH domain-containing protein</fullName>
    </recommendedName>
</protein>
<dbReference type="Pfam" id="PF00621">
    <property type="entry name" value="RhoGEF"/>
    <property type="match status" value="1"/>
</dbReference>
<feature type="region of interest" description="Disordered" evidence="1">
    <location>
        <begin position="608"/>
        <end position="651"/>
    </location>
</feature>
<dbReference type="EMBL" id="PZQS01000011">
    <property type="protein sequence ID" value="PVD21824.1"/>
    <property type="molecule type" value="Genomic_DNA"/>
</dbReference>
<dbReference type="PROSITE" id="PS50010">
    <property type="entry name" value="DH_2"/>
    <property type="match status" value="1"/>
</dbReference>
<dbReference type="InterPro" id="IPR011993">
    <property type="entry name" value="PH-like_dom_sf"/>
</dbReference>
<dbReference type="PANTHER" id="PTHR46848:SF1">
    <property type="entry name" value="REGULATOR OF G-PROTEIN SIGNALING 3"/>
    <property type="match status" value="1"/>
</dbReference>
<dbReference type="SUPFAM" id="SSF50729">
    <property type="entry name" value="PH domain-like"/>
    <property type="match status" value="1"/>
</dbReference>
<name>A0A2T7NKX9_POMCA</name>
<proteinExistence type="predicted"/>
<dbReference type="PROSITE" id="PS50106">
    <property type="entry name" value="PDZ"/>
    <property type="match status" value="1"/>
</dbReference>
<dbReference type="InterPro" id="IPR001478">
    <property type="entry name" value="PDZ"/>
</dbReference>
<evidence type="ECO:0008006" key="7">
    <source>
        <dbReference type="Google" id="ProtNLM"/>
    </source>
</evidence>
<dbReference type="Gene3D" id="2.30.42.10">
    <property type="match status" value="1"/>
</dbReference>
<dbReference type="Proteomes" id="UP000245119">
    <property type="component" value="Linkage Group LG11"/>
</dbReference>
<dbReference type="OrthoDB" id="2272012at2759"/>
<dbReference type="SMART" id="SM00233">
    <property type="entry name" value="PH"/>
    <property type="match status" value="1"/>
</dbReference>
<dbReference type="SUPFAM" id="SSF50156">
    <property type="entry name" value="PDZ domain-like"/>
    <property type="match status" value="1"/>
</dbReference>
<evidence type="ECO:0000259" key="2">
    <source>
        <dbReference type="PROSITE" id="PS50003"/>
    </source>
</evidence>
<evidence type="ECO:0000259" key="4">
    <source>
        <dbReference type="PROSITE" id="PS50106"/>
    </source>
</evidence>
<dbReference type="GO" id="GO:0005085">
    <property type="term" value="F:guanyl-nucleotide exchange factor activity"/>
    <property type="evidence" value="ECO:0007669"/>
    <property type="project" value="InterPro"/>
</dbReference>